<dbReference type="InterPro" id="IPR051200">
    <property type="entry name" value="Host-pathogen_enzymatic-act"/>
</dbReference>
<organism evidence="1 2">
    <name type="scientific">Polaribacter porphyrae</name>
    <dbReference type="NCBI Taxonomy" id="1137780"/>
    <lineage>
        <taxon>Bacteria</taxon>
        <taxon>Pseudomonadati</taxon>
        <taxon>Bacteroidota</taxon>
        <taxon>Flavobacteriia</taxon>
        <taxon>Flavobacteriales</taxon>
        <taxon>Flavobacteriaceae</taxon>
    </lineage>
</organism>
<reference evidence="1 2" key="1">
    <citation type="submission" date="2016-12" db="EMBL/GenBank/DDBJ databases">
        <title>Trade-off between light-utilization and light-protection in marine flavobacteria.</title>
        <authorList>
            <person name="Kumagai Y."/>
            <person name="Yoshizawa S."/>
            <person name="Kogure K."/>
            <person name="Iwasaki W."/>
        </authorList>
    </citation>
    <scope>NUCLEOTIDE SEQUENCE [LARGE SCALE GENOMIC DNA]</scope>
    <source>
        <strain evidence="1 2">NBRC 108759</strain>
    </source>
</reference>
<dbReference type="PROSITE" id="PS51257">
    <property type="entry name" value="PROKAR_LIPOPROTEIN"/>
    <property type="match status" value="1"/>
</dbReference>
<dbReference type="RefSeq" id="WP_105015001.1">
    <property type="nucleotide sequence ID" value="NZ_MSCN01000001.1"/>
</dbReference>
<evidence type="ECO:0000313" key="1">
    <source>
        <dbReference type="EMBL" id="PQJ78416.1"/>
    </source>
</evidence>
<name>A0A2S7WLS5_9FLAO</name>
<dbReference type="InterPro" id="IPR011048">
    <property type="entry name" value="Haem_d1_sf"/>
</dbReference>
<keyword evidence="2" id="KW-1185">Reference proteome</keyword>
<dbReference type="InterPro" id="IPR031815">
    <property type="entry name" value="DUF5074"/>
</dbReference>
<dbReference type="SUPFAM" id="SSF51004">
    <property type="entry name" value="C-terminal (heme d1) domain of cytochrome cd1-nitrite reductase"/>
    <property type="match status" value="1"/>
</dbReference>
<evidence type="ECO:0008006" key="3">
    <source>
        <dbReference type="Google" id="ProtNLM"/>
    </source>
</evidence>
<proteinExistence type="predicted"/>
<comment type="caution">
    <text evidence="1">The sequence shown here is derived from an EMBL/GenBank/DDBJ whole genome shotgun (WGS) entry which is preliminary data.</text>
</comment>
<gene>
    <name evidence="1" type="ORF">BTO18_04065</name>
</gene>
<dbReference type="PANTHER" id="PTHR47197:SF3">
    <property type="entry name" value="DIHYDRO-HEME D1 DEHYDROGENASE"/>
    <property type="match status" value="1"/>
</dbReference>
<sequence>MNIKKRVIASIFSITLLASCSSSEDPILPKGDYDNGILVTNEGAFSGGTGTINYISDDFSTTETKVYDKVNGESIGTVLQSIGFNDDDAYLVVNVANKVIIADRYTMKKSTEITSDLNNPRYIAFANNKAFVTNWGSGFDATDDYIAVINLTSNIVEAKISVIEGPEQIIANGNTIYVSHKGGFGSGSSVTAINASDNSVIKNISVGSIPDEMVLDSSGNLLVSCEGKAQTQWNPTEELGSLVKINTATNDIASTMPFASGFHPNNLVLSDGNLFISTATGVFKMSENASTIPSTAIITTTVGGLSVNDNKIYVTDVKDFQSEGTLTIFDANTNAELKEFTVGLIPRKIYFN</sequence>
<dbReference type="EMBL" id="MSCN01000001">
    <property type="protein sequence ID" value="PQJ78416.1"/>
    <property type="molecule type" value="Genomic_DNA"/>
</dbReference>
<dbReference type="Pfam" id="PF16819">
    <property type="entry name" value="DUF5074"/>
    <property type="match status" value="1"/>
</dbReference>
<dbReference type="InterPro" id="IPR015943">
    <property type="entry name" value="WD40/YVTN_repeat-like_dom_sf"/>
</dbReference>
<dbReference type="PANTHER" id="PTHR47197">
    <property type="entry name" value="PROTEIN NIRF"/>
    <property type="match status" value="1"/>
</dbReference>
<dbReference type="Proteomes" id="UP000238882">
    <property type="component" value="Unassembled WGS sequence"/>
</dbReference>
<dbReference type="Gene3D" id="2.130.10.10">
    <property type="entry name" value="YVTN repeat-like/Quinoprotein amine dehydrogenase"/>
    <property type="match status" value="1"/>
</dbReference>
<evidence type="ECO:0000313" key="2">
    <source>
        <dbReference type="Proteomes" id="UP000238882"/>
    </source>
</evidence>
<protein>
    <recommendedName>
        <fullName evidence="3">Cell surface protein</fullName>
    </recommendedName>
</protein>
<dbReference type="AlphaFoldDB" id="A0A2S7WLS5"/>
<dbReference type="OrthoDB" id="9773938at2"/>
<accession>A0A2S7WLS5</accession>